<name>A0A9P0F4G2_BEMTA</name>
<evidence type="ECO:0000313" key="2">
    <source>
        <dbReference type="EMBL" id="CAH0387695.1"/>
    </source>
</evidence>
<gene>
    <name evidence="2" type="ORF">BEMITA_LOCUS6678</name>
</gene>
<keyword evidence="3" id="KW-1185">Reference proteome</keyword>
<reference evidence="2" key="1">
    <citation type="submission" date="2021-12" db="EMBL/GenBank/DDBJ databases">
        <authorList>
            <person name="King R."/>
        </authorList>
    </citation>
    <scope>NUCLEOTIDE SEQUENCE</scope>
</reference>
<feature type="region of interest" description="Disordered" evidence="1">
    <location>
        <begin position="57"/>
        <end position="92"/>
    </location>
</feature>
<protein>
    <submittedName>
        <fullName evidence="2">Uncharacterized protein</fullName>
    </submittedName>
</protein>
<organism evidence="2 3">
    <name type="scientific">Bemisia tabaci</name>
    <name type="common">Sweetpotato whitefly</name>
    <name type="synonym">Aleurodes tabaci</name>
    <dbReference type="NCBI Taxonomy" id="7038"/>
    <lineage>
        <taxon>Eukaryota</taxon>
        <taxon>Metazoa</taxon>
        <taxon>Ecdysozoa</taxon>
        <taxon>Arthropoda</taxon>
        <taxon>Hexapoda</taxon>
        <taxon>Insecta</taxon>
        <taxon>Pterygota</taxon>
        <taxon>Neoptera</taxon>
        <taxon>Paraneoptera</taxon>
        <taxon>Hemiptera</taxon>
        <taxon>Sternorrhyncha</taxon>
        <taxon>Aleyrodoidea</taxon>
        <taxon>Aleyrodidae</taxon>
        <taxon>Aleyrodinae</taxon>
        <taxon>Bemisia</taxon>
    </lineage>
</organism>
<evidence type="ECO:0000256" key="1">
    <source>
        <dbReference type="SAM" id="MobiDB-lite"/>
    </source>
</evidence>
<proteinExistence type="predicted"/>
<dbReference type="AlphaFoldDB" id="A0A9P0F4G2"/>
<accession>A0A9P0F4G2</accession>
<evidence type="ECO:0000313" key="3">
    <source>
        <dbReference type="Proteomes" id="UP001152759"/>
    </source>
</evidence>
<dbReference type="EMBL" id="OU963864">
    <property type="protein sequence ID" value="CAH0387695.1"/>
    <property type="molecule type" value="Genomic_DNA"/>
</dbReference>
<sequence>MNVDGVFCDAGAWSRGRGRGRGLVQESSCQVAEAKAGGAGATAELQHEQMKNLNRSLKVEPSSEVSHGHSASTVVHYLQHANDDASSDLEVA</sequence>
<feature type="compositionally biased region" description="Polar residues" evidence="1">
    <location>
        <begin position="63"/>
        <end position="73"/>
    </location>
</feature>
<dbReference type="Proteomes" id="UP001152759">
    <property type="component" value="Chromosome 3"/>
</dbReference>